<evidence type="ECO:0008006" key="4">
    <source>
        <dbReference type="Google" id="ProtNLM"/>
    </source>
</evidence>
<sequence>MLWYYVAPFVDDKWNILFEDQPRPYVYDSQEEALKAAHEAARSYTKKHKAPSGVRTREGDRWRDDGTYGED</sequence>
<feature type="region of interest" description="Disordered" evidence="1">
    <location>
        <begin position="38"/>
        <end position="71"/>
    </location>
</feature>
<accession>A0A974XXT7</accession>
<organism evidence="2 3">
    <name type="scientific">Agrilutibacter solisilvae</name>
    <dbReference type="NCBI Taxonomy" id="2763317"/>
    <lineage>
        <taxon>Bacteria</taxon>
        <taxon>Pseudomonadati</taxon>
        <taxon>Pseudomonadota</taxon>
        <taxon>Gammaproteobacteria</taxon>
        <taxon>Lysobacterales</taxon>
        <taxon>Lysobacteraceae</taxon>
        <taxon>Agrilutibacter</taxon>
    </lineage>
</organism>
<evidence type="ECO:0000313" key="3">
    <source>
        <dbReference type="Proteomes" id="UP000639274"/>
    </source>
</evidence>
<dbReference type="EMBL" id="CP071518">
    <property type="protein sequence ID" value="QSX77762.1"/>
    <property type="molecule type" value="Genomic_DNA"/>
</dbReference>
<evidence type="ECO:0000313" key="2">
    <source>
        <dbReference type="EMBL" id="QSX77762.1"/>
    </source>
</evidence>
<reference evidence="2 3" key="1">
    <citation type="submission" date="2021-03" db="EMBL/GenBank/DDBJ databases">
        <title>Lysobacter sp. nov. isolated from soil of gangwondo yeongwol, south Korea.</title>
        <authorList>
            <person name="Kim K.R."/>
            <person name="Kim K.H."/>
            <person name="Jeon C.O."/>
        </authorList>
    </citation>
    <scope>NUCLEOTIDE SEQUENCE [LARGE SCALE GENOMIC DNA]</scope>
    <source>
        <strain evidence="2 3">R19</strain>
    </source>
</reference>
<feature type="compositionally biased region" description="Basic and acidic residues" evidence="1">
    <location>
        <begin position="55"/>
        <end position="71"/>
    </location>
</feature>
<keyword evidence="3" id="KW-1185">Reference proteome</keyword>
<dbReference type="KEGG" id="lsf:I8J32_013635"/>
<proteinExistence type="predicted"/>
<gene>
    <name evidence="2" type="ORF">I8J32_013635</name>
</gene>
<name>A0A974XXT7_9GAMM</name>
<evidence type="ECO:0000256" key="1">
    <source>
        <dbReference type="SAM" id="MobiDB-lite"/>
    </source>
</evidence>
<dbReference type="RefSeq" id="WP_200615614.1">
    <property type="nucleotide sequence ID" value="NZ_CP071518.1"/>
</dbReference>
<dbReference type="Proteomes" id="UP000639274">
    <property type="component" value="Chromosome"/>
</dbReference>
<dbReference type="AlphaFoldDB" id="A0A974XXT7"/>
<protein>
    <recommendedName>
        <fullName evidence="4">DUF2188 domain-containing protein</fullName>
    </recommendedName>
</protein>